<dbReference type="PANTHER" id="PTHR30537:SF5">
    <property type="entry name" value="HTH-TYPE TRANSCRIPTIONAL ACTIVATOR TTDR-RELATED"/>
    <property type="match status" value="1"/>
</dbReference>
<dbReference type="PROSITE" id="PS50931">
    <property type="entry name" value="HTH_LYSR"/>
    <property type="match status" value="1"/>
</dbReference>
<dbReference type="InterPro" id="IPR058163">
    <property type="entry name" value="LysR-type_TF_proteobact-type"/>
</dbReference>
<dbReference type="Pfam" id="PF03466">
    <property type="entry name" value="LysR_substrate"/>
    <property type="match status" value="1"/>
</dbReference>
<evidence type="ECO:0000259" key="5">
    <source>
        <dbReference type="PROSITE" id="PS50931"/>
    </source>
</evidence>
<dbReference type="Proteomes" id="UP000191905">
    <property type="component" value="Unassembled WGS sequence"/>
</dbReference>
<dbReference type="PRINTS" id="PR00039">
    <property type="entry name" value="HTHLYSR"/>
</dbReference>
<evidence type="ECO:0000313" key="7">
    <source>
        <dbReference type="Proteomes" id="UP000191905"/>
    </source>
</evidence>
<dbReference type="GO" id="GO:0003700">
    <property type="term" value="F:DNA-binding transcription factor activity"/>
    <property type="evidence" value="ECO:0007669"/>
    <property type="project" value="InterPro"/>
</dbReference>
<keyword evidence="4" id="KW-0804">Transcription</keyword>
<dbReference type="CDD" id="cd08432">
    <property type="entry name" value="PBP2_GcdR_TrpI_HvrB_AmpR_like"/>
    <property type="match status" value="1"/>
</dbReference>
<sequence length="307" mass="33575">MSGFRQQLPSMTALVVFEAAARKASFTRAAAELGITQAAVSRQVQALEAGFGFPLFRRLHRAIELTEPGRALAASMSEALGMVAETVSVITSETATELTLSATVAFSHFWLLPKVSAFRQAAPDVKLRILTQDGNFNLVRDDIDVAIRYGDGKWPDGKAILLFDDEVFPVCSPAYIAARGAPDCVADLARHHLIANDWQDPNWTGWVQWLAAFGQSLRPKSISMSCNFYTDAINAAIRGEGIALGWNRLVESHLLHGQLVRVSIESVRPRSAYYVVIKSDAASKPSVKAFLDWIRMETGAALPSKSR</sequence>
<keyword evidence="7" id="KW-1185">Reference proteome</keyword>
<evidence type="ECO:0000313" key="6">
    <source>
        <dbReference type="EMBL" id="OQM76945.1"/>
    </source>
</evidence>
<evidence type="ECO:0000256" key="1">
    <source>
        <dbReference type="ARBA" id="ARBA00009437"/>
    </source>
</evidence>
<gene>
    <name evidence="6" type="ORF">BFN67_12240</name>
</gene>
<evidence type="ECO:0000256" key="4">
    <source>
        <dbReference type="ARBA" id="ARBA00023163"/>
    </source>
</evidence>
<dbReference type="PANTHER" id="PTHR30537">
    <property type="entry name" value="HTH-TYPE TRANSCRIPTIONAL REGULATOR"/>
    <property type="match status" value="1"/>
</dbReference>
<dbReference type="EMBL" id="MDET01000004">
    <property type="protein sequence ID" value="OQM76945.1"/>
    <property type="molecule type" value="Genomic_DNA"/>
</dbReference>
<reference evidence="6 7" key="1">
    <citation type="journal article" date="2016" name="Int. J. Syst. Evol. Microbiol.">
        <title>Pseudaminobacter manganicus sp. nov., isolated from sludge of a manganese mine.</title>
        <authorList>
            <person name="Li J."/>
            <person name="Huang J."/>
            <person name="Liao S."/>
            <person name="Wang G."/>
        </authorList>
    </citation>
    <scope>NUCLEOTIDE SEQUENCE [LARGE SCALE GENOMIC DNA]</scope>
    <source>
        <strain evidence="6 7">JH-7</strain>
    </source>
</reference>
<dbReference type="STRING" id="1873176.BFN67_12240"/>
<dbReference type="InterPro" id="IPR005119">
    <property type="entry name" value="LysR_subst-bd"/>
</dbReference>
<organism evidence="6 7">
    <name type="scientific">Manganibacter manganicus</name>
    <dbReference type="NCBI Taxonomy" id="1873176"/>
    <lineage>
        <taxon>Bacteria</taxon>
        <taxon>Pseudomonadati</taxon>
        <taxon>Pseudomonadota</taxon>
        <taxon>Alphaproteobacteria</taxon>
        <taxon>Hyphomicrobiales</taxon>
        <taxon>Phyllobacteriaceae</taxon>
        <taxon>Manganibacter</taxon>
    </lineage>
</organism>
<keyword evidence="3" id="KW-0238">DNA-binding</keyword>
<comment type="caution">
    <text evidence="6">The sequence shown here is derived from an EMBL/GenBank/DDBJ whole genome shotgun (WGS) entry which is preliminary data.</text>
</comment>
<dbReference type="Gene3D" id="3.40.190.10">
    <property type="entry name" value="Periplasmic binding protein-like II"/>
    <property type="match status" value="2"/>
</dbReference>
<protein>
    <submittedName>
        <fullName evidence="6">LysR family transcriptional regulator</fullName>
    </submittedName>
</protein>
<name>A0A1V8RUV3_9HYPH</name>
<dbReference type="Pfam" id="PF00126">
    <property type="entry name" value="HTH_1"/>
    <property type="match status" value="1"/>
</dbReference>
<dbReference type="RefSeq" id="WP_245295151.1">
    <property type="nucleotide sequence ID" value="NZ_MDET01000004.1"/>
</dbReference>
<evidence type="ECO:0000256" key="3">
    <source>
        <dbReference type="ARBA" id="ARBA00023125"/>
    </source>
</evidence>
<dbReference type="SUPFAM" id="SSF53850">
    <property type="entry name" value="Periplasmic binding protein-like II"/>
    <property type="match status" value="1"/>
</dbReference>
<accession>A0A1V8RUV3</accession>
<proteinExistence type="inferred from homology"/>
<dbReference type="SUPFAM" id="SSF46785">
    <property type="entry name" value="Winged helix' DNA-binding domain"/>
    <property type="match status" value="1"/>
</dbReference>
<dbReference type="AlphaFoldDB" id="A0A1V8RUV3"/>
<feature type="domain" description="HTH lysR-type" evidence="5">
    <location>
        <begin position="9"/>
        <end position="66"/>
    </location>
</feature>
<dbReference type="Gene3D" id="1.10.10.10">
    <property type="entry name" value="Winged helix-like DNA-binding domain superfamily/Winged helix DNA-binding domain"/>
    <property type="match status" value="1"/>
</dbReference>
<dbReference type="InterPro" id="IPR036388">
    <property type="entry name" value="WH-like_DNA-bd_sf"/>
</dbReference>
<comment type="similarity">
    <text evidence="1">Belongs to the LysR transcriptional regulatory family.</text>
</comment>
<evidence type="ECO:0000256" key="2">
    <source>
        <dbReference type="ARBA" id="ARBA00023015"/>
    </source>
</evidence>
<dbReference type="InterPro" id="IPR036390">
    <property type="entry name" value="WH_DNA-bd_sf"/>
</dbReference>
<dbReference type="GO" id="GO:0003677">
    <property type="term" value="F:DNA binding"/>
    <property type="evidence" value="ECO:0007669"/>
    <property type="project" value="UniProtKB-KW"/>
</dbReference>
<keyword evidence="2" id="KW-0805">Transcription regulation</keyword>
<dbReference type="InterPro" id="IPR000847">
    <property type="entry name" value="LysR_HTH_N"/>
</dbReference>